<dbReference type="SUPFAM" id="SSF53474">
    <property type="entry name" value="alpha/beta-Hydrolases"/>
    <property type="match status" value="1"/>
</dbReference>
<dbReference type="InterPro" id="IPR029058">
    <property type="entry name" value="AB_hydrolase_fold"/>
</dbReference>
<feature type="domain" description="AB hydrolase-1" evidence="2">
    <location>
        <begin position="30"/>
        <end position="242"/>
    </location>
</feature>
<evidence type="ECO:0000256" key="1">
    <source>
        <dbReference type="SAM" id="SignalP"/>
    </source>
</evidence>
<dbReference type="EMBL" id="LAJE02000165">
    <property type="protein sequence ID" value="OEO31231.1"/>
    <property type="molecule type" value="Genomic_DNA"/>
</dbReference>
<dbReference type="Gene3D" id="3.40.50.1820">
    <property type="entry name" value="alpha/beta hydrolase"/>
    <property type="match status" value="1"/>
</dbReference>
<keyword evidence="3" id="KW-0378">Hydrolase</keyword>
<comment type="caution">
    <text evidence="3">The sequence shown here is derived from an EMBL/GenBank/DDBJ whole genome shotgun (WGS) entry which is preliminary data.</text>
</comment>
<dbReference type="Pfam" id="PF12697">
    <property type="entry name" value="Abhydrolase_6"/>
    <property type="match status" value="1"/>
</dbReference>
<dbReference type="InterPro" id="IPR000073">
    <property type="entry name" value="AB_hydrolase_1"/>
</dbReference>
<accession>A0A1E5XRK1</accession>
<feature type="signal peptide" evidence="1">
    <location>
        <begin position="1"/>
        <end position="23"/>
    </location>
</feature>
<proteinExistence type="predicted"/>
<keyword evidence="1" id="KW-0732">Signal</keyword>
<dbReference type="GO" id="GO:0016787">
    <property type="term" value="F:hydrolase activity"/>
    <property type="evidence" value="ECO:0007669"/>
    <property type="project" value="UniProtKB-KW"/>
</dbReference>
<gene>
    <name evidence="3" type="ORF">VW23_017240</name>
</gene>
<evidence type="ECO:0000313" key="3">
    <source>
        <dbReference type="EMBL" id="OEO31231.1"/>
    </source>
</evidence>
<sequence length="249" mass="25220">MKSILSAVVFSAAAVGAGGAAFAQEPARNVVLVHGAFADASSWDKVAAILSAKGYKVTQVANPLTSLADDVAATKAALDAQDGPTVLVGHSWGGVVIGEAGADAKVKSLVYVSAFAPDEGETLTKLLSGGAPSEGVKAIRPNAEGGLIFDPAQYPALFAGDLPVAKAEANAATQLPSNPANFEAVAEVAAWHDKPSFYVVTAEDLVLPPDAQRFFAGRIGATVTEIKASHSGLISKAEDVAKVIEAAAQ</sequence>
<dbReference type="AlphaFoldDB" id="A0A1E5XRK1"/>
<keyword evidence="4" id="KW-1185">Reference proteome</keyword>
<dbReference type="InterPro" id="IPR052897">
    <property type="entry name" value="Sec-Metab_Biosynth_Hydrolase"/>
</dbReference>
<organism evidence="3 4">
    <name type="scientific">Devosia insulae DS-56</name>
    <dbReference type="NCBI Taxonomy" id="1116389"/>
    <lineage>
        <taxon>Bacteria</taxon>
        <taxon>Pseudomonadati</taxon>
        <taxon>Pseudomonadota</taxon>
        <taxon>Alphaproteobacteria</taxon>
        <taxon>Hyphomicrobiales</taxon>
        <taxon>Devosiaceae</taxon>
        <taxon>Devosia</taxon>
    </lineage>
</organism>
<dbReference type="PANTHER" id="PTHR37017">
    <property type="entry name" value="AB HYDROLASE-1 DOMAIN-CONTAINING PROTEIN-RELATED"/>
    <property type="match status" value="1"/>
</dbReference>
<protein>
    <submittedName>
        <fullName evidence="3">Hydrolase</fullName>
    </submittedName>
</protein>
<evidence type="ECO:0000259" key="2">
    <source>
        <dbReference type="Pfam" id="PF12697"/>
    </source>
</evidence>
<dbReference type="PANTHER" id="PTHR37017:SF11">
    <property type="entry name" value="ESTERASE_LIPASE_THIOESTERASE DOMAIN-CONTAINING PROTEIN"/>
    <property type="match status" value="1"/>
</dbReference>
<dbReference type="OrthoDB" id="9814966at2"/>
<dbReference type="Proteomes" id="UP000095463">
    <property type="component" value="Unassembled WGS sequence"/>
</dbReference>
<name>A0A1E5XRK1_9HYPH</name>
<evidence type="ECO:0000313" key="4">
    <source>
        <dbReference type="Proteomes" id="UP000095463"/>
    </source>
</evidence>
<feature type="chain" id="PRO_5009190426" evidence="1">
    <location>
        <begin position="24"/>
        <end position="249"/>
    </location>
</feature>
<reference evidence="3 4" key="1">
    <citation type="journal article" date="2015" name="Genome Announc.">
        <title>Genome Assemblies of Three Soil-Associated Devosia species: D. insulae, D. limi, and D. soli.</title>
        <authorList>
            <person name="Hassan Y.I."/>
            <person name="Lepp D."/>
            <person name="Zhou T."/>
        </authorList>
    </citation>
    <scope>NUCLEOTIDE SEQUENCE [LARGE SCALE GENOMIC DNA]</scope>
    <source>
        <strain evidence="3 4">DS-56</strain>
    </source>
</reference>
<dbReference type="RefSeq" id="WP_069909569.1">
    <property type="nucleotide sequence ID" value="NZ_LAJE02000165.1"/>
</dbReference>